<dbReference type="SUPFAM" id="SSF52540">
    <property type="entry name" value="P-loop containing nucleoside triphosphate hydrolases"/>
    <property type="match status" value="1"/>
</dbReference>
<dbReference type="Pfam" id="PF12631">
    <property type="entry name" value="MnmE_helical"/>
    <property type="match status" value="1"/>
</dbReference>
<accession>A0A4Y9YR75</accession>
<dbReference type="GO" id="GO:0005739">
    <property type="term" value="C:mitochondrion"/>
    <property type="evidence" value="ECO:0007669"/>
    <property type="project" value="UniProtKB-SubCell"/>
</dbReference>
<reference evidence="8 9" key="1">
    <citation type="submission" date="2019-02" db="EMBL/GenBank/DDBJ databases">
        <title>Genome sequencing of the rare red list fungi Dentipellis fragilis.</title>
        <authorList>
            <person name="Buettner E."/>
            <person name="Kellner H."/>
        </authorList>
    </citation>
    <scope>NUCLEOTIDE SEQUENCE [LARGE SCALE GENOMIC DNA]</scope>
    <source>
        <strain evidence="8 9">DSM 105465</strain>
    </source>
</reference>
<evidence type="ECO:0000256" key="6">
    <source>
        <dbReference type="RuleBase" id="RU003313"/>
    </source>
</evidence>
<evidence type="ECO:0000313" key="8">
    <source>
        <dbReference type="EMBL" id="TFY63549.1"/>
    </source>
</evidence>
<feature type="domain" description="TrmE-type G" evidence="7">
    <location>
        <begin position="314"/>
        <end position="486"/>
    </location>
</feature>
<dbReference type="HAMAP" id="MF_00379">
    <property type="entry name" value="GTPase_MnmE"/>
    <property type="match status" value="1"/>
</dbReference>
<dbReference type="GO" id="GO:0002098">
    <property type="term" value="P:tRNA wobble uridine modification"/>
    <property type="evidence" value="ECO:0007669"/>
    <property type="project" value="TreeGrafter"/>
</dbReference>
<proteinExistence type="inferred from homology"/>
<dbReference type="CDD" id="cd14858">
    <property type="entry name" value="TrmE_N"/>
    <property type="match status" value="1"/>
</dbReference>
<dbReference type="InterPro" id="IPR027266">
    <property type="entry name" value="TrmE/GcvT-like"/>
</dbReference>
<evidence type="ECO:0000256" key="5">
    <source>
        <dbReference type="ARBA" id="ARBA00023134"/>
    </source>
</evidence>
<name>A0A4Y9YR75_9AGAM</name>
<protein>
    <recommendedName>
        <fullName evidence="7">TrmE-type G domain-containing protein</fullName>
    </recommendedName>
</protein>
<dbReference type="STRING" id="205917.A0A4Y9YR75"/>
<evidence type="ECO:0000256" key="3">
    <source>
        <dbReference type="ARBA" id="ARBA00022694"/>
    </source>
</evidence>
<evidence type="ECO:0000256" key="2">
    <source>
        <dbReference type="ARBA" id="ARBA00011043"/>
    </source>
</evidence>
<organism evidence="8 9">
    <name type="scientific">Dentipellis fragilis</name>
    <dbReference type="NCBI Taxonomy" id="205917"/>
    <lineage>
        <taxon>Eukaryota</taxon>
        <taxon>Fungi</taxon>
        <taxon>Dikarya</taxon>
        <taxon>Basidiomycota</taxon>
        <taxon>Agaricomycotina</taxon>
        <taxon>Agaricomycetes</taxon>
        <taxon>Russulales</taxon>
        <taxon>Hericiaceae</taxon>
        <taxon>Dentipellis</taxon>
    </lineage>
</organism>
<keyword evidence="9" id="KW-1185">Reference proteome</keyword>
<dbReference type="FunFam" id="3.30.1360.120:FF:000007">
    <property type="entry name" value="tRNA modification GTPase GTPBP3, mitochondrial"/>
    <property type="match status" value="1"/>
</dbReference>
<dbReference type="InterPro" id="IPR006073">
    <property type="entry name" value="GTP-bd"/>
</dbReference>
<dbReference type="Pfam" id="PF01926">
    <property type="entry name" value="MMR_HSR1"/>
    <property type="match status" value="1"/>
</dbReference>
<dbReference type="InterPro" id="IPR031168">
    <property type="entry name" value="G_TrmE"/>
</dbReference>
<dbReference type="Proteomes" id="UP000298327">
    <property type="component" value="Unassembled WGS sequence"/>
</dbReference>
<dbReference type="SUPFAM" id="SSF116878">
    <property type="entry name" value="TrmE connector domain"/>
    <property type="match status" value="1"/>
</dbReference>
<sequence>MLAVSSLPRVQLLCARHAVNVGTSSQVNRVVNRCRTALSIQAHTSRTRRFASLVNRDSSAAAQASEAETSNCATGSSSTVFNDLVLSDAQRRTIYALSTPPGKAGVAVVRISGPDALEVRLQMVRTPSKAARRKRNPEPWRLERCSIVDPDSNEVLDDGLVVFFKGPKSFTTEDVVELHLHSGRAIISSVLTVLSRLPFCRPAELGEFTRRAFEGGRLDLTQVEGLKDLIDAETEVQRKSALRAAGGATRAVFDGLRGEILMCLSLCEAAIDFGEEDSVEDSVLVKAWQLGEKLRERMVSILTDDRRGEILRSGVRLTIFGPPNAGKSSLLNFLAQREAAIVTHIPGTTRDILELSLDIGGLPVIVADTAGLRKTTDVVESIGVDRAKKAIESSDVSLLVLSLPDTVKPGSEELNVPPSIQPLITPETFVLFNKVDLLPEATVQRLREHAKKQLQIPNIWTTSLASKIGTGEFLSGFSQALQERYNLLEAQNTSEPPLITHARHRKHLETALLHLEAFLALPMDELVFAAEELRYAAQAVGKISGVIDSEDVLDVIFREFCIGK</sequence>
<dbReference type="InterPro" id="IPR027417">
    <property type="entry name" value="P-loop_NTPase"/>
</dbReference>
<keyword evidence="3 6" id="KW-0819">tRNA processing</keyword>
<dbReference type="InterPro" id="IPR004520">
    <property type="entry name" value="GTPase_MnmE"/>
</dbReference>
<dbReference type="PANTHER" id="PTHR42714:SF2">
    <property type="entry name" value="TRNA MODIFICATION GTPASE GTPBP3, MITOCHONDRIAL"/>
    <property type="match status" value="1"/>
</dbReference>
<evidence type="ECO:0000256" key="4">
    <source>
        <dbReference type="ARBA" id="ARBA00022741"/>
    </source>
</evidence>
<keyword evidence="4 6" id="KW-0547">Nucleotide-binding</keyword>
<dbReference type="InterPro" id="IPR027368">
    <property type="entry name" value="MnmE_dom2"/>
</dbReference>
<comment type="similarity">
    <text evidence="2 6">Belongs to the TRAFAC class TrmE-Era-EngA-EngB-Septin-like GTPase superfamily. TrmE GTPase family.</text>
</comment>
<dbReference type="InterPro" id="IPR025867">
    <property type="entry name" value="MnmE_helical"/>
</dbReference>
<evidence type="ECO:0000259" key="7">
    <source>
        <dbReference type="PROSITE" id="PS51709"/>
    </source>
</evidence>
<dbReference type="AlphaFoldDB" id="A0A4Y9YR75"/>
<evidence type="ECO:0000256" key="1">
    <source>
        <dbReference type="ARBA" id="ARBA00004173"/>
    </source>
</evidence>
<evidence type="ECO:0000313" key="9">
    <source>
        <dbReference type="Proteomes" id="UP000298327"/>
    </source>
</evidence>
<keyword evidence="5 6" id="KW-0342">GTP-binding</keyword>
<dbReference type="InterPro" id="IPR005225">
    <property type="entry name" value="Small_GTP-bd"/>
</dbReference>
<dbReference type="GO" id="GO:0003924">
    <property type="term" value="F:GTPase activity"/>
    <property type="evidence" value="ECO:0007669"/>
    <property type="project" value="InterPro"/>
</dbReference>
<dbReference type="CDD" id="cd04164">
    <property type="entry name" value="trmE"/>
    <property type="match status" value="1"/>
</dbReference>
<dbReference type="GO" id="GO:0005525">
    <property type="term" value="F:GTP binding"/>
    <property type="evidence" value="ECO:0007669"/>
    <property type="project" value="UniProtKB-KW"/>
</dbReference>
<dbReference type="NCBIfam" id="TIGR00231">
    <property type="entry name" value="small_GTP"/>
    <property type="match status" value="1"/>
</dbReference>
<dbReference type="Gene3D" id="3.30.1360.120">
    <property type="entry name" value="Probable tRNA modification gtpase trme, domain 1"/>
    <property type="match status" value="1"/>
</dbReference>
<dbReference type="NCBIfam" id="TIGR00450">
    <property type="entry name" value="mnmE_trmE_thdF"/>
    <property type="match status" value="1"/>
</dbReference>
<dbReference type="Pfam" id="PF10396">
    <property type="entry name" value="TrmE_N"/>
    <property type="match status" value="1"/>
</dbReference>
<dbReference type="NCBIfam" id="NF003661">
    <property type="entry name" value="PRK05291.1-3"/>
    <property type="match status" value="1"/>
</dbReference>
<gene>
    <name evidence="8" type="ORF">EVG20_g6275</name>
</gene>
<comment type="caution">
    <text evidence="8">The sequence shown here is derived from an EMBL/GenBank/DDBJ whole genome shotgun (WGS) entry which is preliminary data.</text>
</comment>
<dbReference type="PANTHER" id="PTHR42714">
    <property type="entry name" value="TRNA MODIFICATION GTPASE GTPBP3"/>
    <property type="match status" value="1"/>
</dbReference>
<dbReference type="Gene3D" id="1.20.120.430">
    <property type="entry name" value="tRNA modification GTPase MnmE domain 2"/>
    <property type="match status" value="1"/>
</dbReference>
<dbReference type="EMBL" id="SEOQ01000411">
    <property type="protein sequence ID" value="TFY63549.1"/>
    <property type="molecule type" value="Genomic_DNA"/>
</dbReference>
<dbReference type="InterPro" id="IPR018948">
    <property type="entry name" value="GTP-bd_TrmE_N"/>
</dbReference>
<dbReference type="PROSITE" id="PS51709">
    <property type="entry name" value="G_TRME"/>
    <property type="match status" value="1"/>
</dbReference>
<dbReference type="Gene3D" id="3.40.50.300">
    <property type="entry name" value="P-loop containing nucleotide triphosphate hydrolases"/>
    <property type="match status" value="1"/>
</dbReference>
<comment type="subcellular location">
    <subcellularLocation>
        <location evidence="1">Mitochondrion</location>
    </subcellularLocation>
</comment>
<dbReference type="OrthoDB" id="188276at2759"/>
<dbReference type="GO" id="GO:0030488">
    <property type="term" value="P:tRNA methylation"/>
    <property type="evidence" value="ECO:0007669"/>
    <property type="project" value="TreeGrafter"/>
</dbReference>